<dbReference type="Proteomes" id="UP000317550">
    <property type="component" value="Chromosome"/>
</dbReference>
<dbReference type="Gene3D" id="3.10.580.10">
    <property type="entry name" value="CBS-domain"/>
    <property type="match status" value="1"/>
</dbReference>
<evidence type="ECO:0000256" key="1">
    <source>
        <dbReference type="ARBA" id="ARBA00001933"/>
    </source>
</evidence>
<accession>A0A516SDR3</accession>
<dbReference type="InterPro" id="IPR000644">
    <property type="entry name" value="CBS_dom"/>
</dbReference>
<protein>
    <recommendedName>
        <fullName evidence="4">Cysteine synthase B</fullName>
    </recommendedName>
    <alternativeName>
        <fullName evidence="5">O-acetylserine (thiol)-lyase B</fullName>
    </alternativeName>
    <alternativeName>
        <fullName evidence="6">O-acetylserine sulfhydrylase B</fullName>
    </alternativeName>
</protein>
<evidence type="ECO:0000313" key="9">
    <source>
        <dbReference type="EMBL" id="QDQ26294.1"/>
    </source>
</evidence>
<dbReference type="InterPro" id="IPR001926">
    <property type="entry name" value="TrpB-like_PALP"/>
</dbReference>
<evidence type="ECO:0000256" key="6">
    <source>
        <dbReference type="ARBA" id="ARBA00079153"/>
    </source>
</evidence>
<comment type="cofactor">
    <cofactor evidence="1">
        <name>pyridoxal 5'-phosphate</name>
        <dbReference type="ChEBI" id="CHEBI:597326"/>
    </cofactor>
</comment>
<evidence type="ECO:0000256" key="5">
    <source>
        <dbReference type="ARBA" id="ARBA00078257"/>
    </source>
</evidence>
<dbReference type="PANTHER" id="PTHR10314">
    <property type="entry name" value="CYSTATHIONINE BETA-SYNTHASE"/>
    <property type="match status" value="1"/>
</dbReference>
<evidence type="ECO:0000313" key="10">
    <source>
        <dbReference type="Proteomes" id="UP000317550"/>
    </source>
</evidence>
<dbReference type="CDD" id="cd01561">
    <property type="entry name" value="CBS_like"/>
    <property type="match status" value="1"/>
</dbReference>
<dbReference type="Pfam" id="PF00291">
    <property type="entry name" value="PALP"/>
    <property type="match status" value="1"/>
</dbReference>
<dbReference type="InterPro" id="IPR036052">
    <property type="entry name" value="TrpB-like_PALP_sf"/>
</dbReference>
<proteinExistence type="inferred from homology"/>
<keyword evidence="10" id="KW-1185">Reference proteome</keyword>
<dbReference type="OrthoDB" id="9805733at2"/>
<name>A0A516SDR3_9NEIS</name>
<dbReference type="AlphaFoldDB" id="A0A516SDR3"/>
<evidence type="ECO:0000256" key="7">
    <source>
        <dbReference type="PROSITE-ProRule" id="PRU00703"/>
    </source>
</evidence>
<dbReference type="FunFam" id="3.40.50.1100:FF:000118">
    <property type="entry name" value="Related to CYS4-cystathionine beta-synthase"/>
    <property type="match status" value="1"/>
</dbReference>
<reference evidence="10" key="1">
    <citation type="submission" date="2019-07" db="EMBL/GenBank/DDBJ databases">
        <title>Chitinimonas sp. nov., isolated from Ny-Alesund, arctica soil.</title>
        <authorList>
            <person name="Xu Q."/>
            <person name="Peng F."/>
        </authorList>
    </citation>
    <scope>NUCLEOTIDE SEQUENCE [LARGE SCALE GENOMIC DNA]</scope>
    <source>
        <strain evidence="10">R3-44</strain>
    </source>
</reference>
<gene>
    <name evidence="9" type="ORF">FNU76_07925</name>
</gene>
<feature type="domain" description="CBS" evidence="8">
    <location>
        <begin position="333"/>
        <end position="397"/>
    </location>
</feature>
<dbReference type="GO" id="GO:0016765">
    <property type="term" value="F:transferase activity, transferring alkyl or aryl (other than methyl) groups"/>
    <property type="evidence" value="ECO:0007669"/>
    <property type="project" value="UniProtKB-ARBA"/>
</dbReference>
<organism evidence="9 10">
    <name type="scientific">Chitinimonas arctica</name>
    <dbReference type="NCBI Taxonomy" id="2594795"/>
    <lineage>
        <taxon>Bacteria</taxon>
        <taxon>Pseudomonadati</taxon>
        <taxon>Pseudomonadota</taxon>
        <taxon>Betaproteobacteria</taxon>
        <taxon>Neisseriales</taxon>
        <taxon>Chitinibacteraceae</taxon>
        <taxon>Chitinimonas</taxon>
    </lineage>
</organism>
<dbReference type="Pfam" id="PF00571">
    <property type="entry name" value="CBS"/>
    <property type="match status" value="2"/>
</dbReference>
<keyword evidence="7" id="KW-0129">CBS domain</keyword>
<evidence type="ECO:0000259" key="8">
    <source>
        <dbReference type="PROSITE" id="PS51371"/>
    </source>
</evidence>
<evidence type="ECO:0000256" key="2">
    <source>
        <dbReference type="ARBA" id="ARBA00007103"/>
    </source>
</evidence>
<dbReference type="InterPro" id="IPR001216">
    <property type="entry name" value="P-phosphate_BS"/>
</dbReference>
<dbReference type="InterPro" id="IPR046353">
    <property type="entry name" value="CBS_C"/>
</dbReference>
<keyword evidence="3" id="KW-0663">Pyridoxal phosphate</keyword>
<sequence>MSFDPLLGLIGQTPLVKLTKLDTGPCELFVKMESHNPGGSIKDRIALTMIEAAERDGSLKPGGIIVEATAGNTGLGLALVAVRKGYKLKLVVPDKMSLEKIFHLKALGAEVLITRSDVAKGHPLYYQDYARRIAEETPGAFYIDQFNNEANPAAHEHGTGPEIWQQTGHDVDAVVVGVGSSGTLTGLSRFFKRADPAVEFVLADPVGSILADYVETGSYGEAGSWRVEGIGEDFVPSIADFSSVRQAFRISDAESIDVARQLLDMEGILAGSSTGTLVAAALRYCRAQTTPKRVVTFICDSGNKYLSKQYNDGWLIDQGLKSLPRQGNLTDLITRRHDLGATITCRPDETLADTYARMRRHDVSQLPVLEGDSEVVGLIDEWDLLLAVHDEPENFRLPVRKAMSTVLETLSPADSTEKLLRVFNDGHVAIVVEHGRFLGLITQSDLINHWRQRIR</sequence>
<dbReference type="InterPro" id="IPR050214">
    <property type="entry name" value="Cys_Synth/Cystath_Beta-Synth"/>
</dbReference>
<dbReference type="GO" id="GO:0006535">
    <property type="term" value="P:cysteine biosynthetic process from serine"/>
    <property type="evidence" value="ECO:0007669"/>
    <property type="project" value="InterPro"/>
</dbReference>
<dbReference type="PROSITE" id="PS51371">
    <property type="entry name" value="CBS"/>
    <property type="match status" value="1"/>
</dbReference>
<dbReference type="Gene3D" id="3.40.50.1100">
    <property type="match status" value="2"/>
</dbReference>
<dbReference type="SMART" id="SM00116">
    <property type="entry name" value="CBS"/>
    <property type="match status" value="2"/>
</dbReference>
<evidence type="ECO:0000256" key="4">
    <source>
        <dbReference type="ARBA" id="ARBA00072081"/>
    </source>
</evidence>
<dbReference type="FunFam" id="3.40.50.1100:FF:000003">
    <property type="entry name" value="Cystathionine beta-synthase"/>
    <property type="match status" value="1"/>
</dbReference>
<dbReference type="SUPFAM" id="SSF53686">
    <property type="entry name" value="Tryptophan synthase beta subunit-like PLP-dependent enzymes"/>
    <property type="match status" value="1"/>
</dbReference>
<dbReference type="KEGG" id="cari:FNU76_07925"/>
<dbReference type="SUPFAM" id="SSF54631">
    <property type="entry name" value="CBS-domain pair"/>
    <property type="match status" value="1"/>
</dbReference>
<dbReference type="PROSITE" id="PS00901">
    <property type="entry name" value="CYS_SYNTHASE"/>
    <property type="match status" value="1"/>
</dbReference>
<dbReference type="CDD" id="cd04608">
    <property type="entry name" value="CBS_pair_CBS"/>
    <property type="match status" value="1"/>
</dbReference>
<dbReference type="EMBL" id="CP041730">
    <property type="protein sequence ID" value="QDQ26294.1"/>
    <property type="molecule type" value="Genomic_DNA"/>
</dbReference>
<dbReference type="InterPro" id="IPR046342">
    <property type="entry name" value="CBS_dom_sf"/>
</dbReference>
<dbReference type="RefSeq" id="WP_144277693.1">
    <property type="nucleotide sequence ID" value="NZ_CP041730.1"/>
</dbReference>
<evidence type="ECO:0000256" key="3">
    <source>
        <dbReference type="ARBA" id="ARBA00022898"/>
    </source>
</evidence>
<comment type="similarity">
    <text evidence="2">Belongs to the cysteine synthase/cystathionine beta-synthase family.</text>
</comment>